<comment type="caution">
    <text evidence="1">The sequence shown here is derived from an EMBL/GenBank/DDBJ whole genome shotgun (WGS) entry which is preliminary data.</text>
</comment>
<reference evidence="1 2" key="1">
    <citation type="journal article" date="2021" name="Nat. Commun.">
        <title>Genetic determinants of endophytism in the Arabidopsis root mycobiome.</title>
        <authorList>
            <person name="Mesny F."/>
            <person name="Miyauchi S."/>
            <person name="Thiergart T."/>
            <person name="Pickel B."/>
            <person name="Atanasova L."/>
            <person name="Karlsson M."/>
            <person name="Huettel B."/>
            <person name="Barry K.W."/>
            <person name="Haridas S."/>
            <person name="Chen C."/>
            <person name="Bauer D."/>
            <person name="Andreopoulos W."/>
            <person name="Pangilinan J."/>
            <person name="LaButti K."/>
            <person name="Riley R."/>
            <person name="Lipzen A."/>
            <person name="Clum A."/>
            <person name="Drula E."/>
            <person name="Henrissat B."/>
            <person name="Kohler A."/>
            <person name="Grigoriev I.V."/>
            <person name="Martin F.M."/>
            <person name="Hacquard S."/>
        </authorList>
    </citation>
    <scope>NUCLEOTIDE SEQUENCE [LARGE SCALE GENOMIC DNA]</scope>
    <source>
        <strain evidence="1 2">MPI-SDFR-AT-0079</strain>
    </source>
</reference>
<dbReference type="Proteomes" id="UP000724584">
    <property type="component" value="Unassembled WGS sequence"/>
</dbReference>
<gene>
    <name evidence="1" type="ORF">F5144DRAFT_565062</name>
</gene>
<name>A0ACB7PMC4_9PEZI</name>
<evidence type="ECO:0000313" key="2">
    <source>
        <dbReference type="Proteomes" id="UP000724584"/>
    </source>
</evidence>
<dbReference type="EMBL" id="JAGIZQ010000002">
    <property type="protein sequence ID" value="KAH6641861.1"/>
    <property type="molecule type" value="Genomic_DNA"/>
</dbReference>
<accession>A0ACB7PMC4</accession>
<evidence type="ECO:0000313" key="1">
    <source>
        <dbReference type="EMBL" id="KAH6641861.1"/>
    </source>
</evidence>
<sequence length="1278" mass="139208">MAVKDGAQRPAGEATSTSTGNVLSGSGMQINAPIASISQYFGGAESKEALCLRDLYITNPWLDKQRIEDTKGGLLRDSYSWILERTAFRRWRDRQDARLLWIKGGPGTGKTMLLCGVADELRDYVAPRGDRLALFFCEAGNRNADSAVAVLRGLIYLLISQQSGLISHILSEHENVGSKLFEGPGAWYSLRAIFLALLPEVERTTYLVVDALDECGDDIGRLLLLIAETAKTPGTRIKWLVTSRRRADVARHLEVGKAGRQGVDLDECTEELTRAVGAYVDRCAADLADGMDDADGLRKKICEGLREKAGGTFRYVTLAVAKLKTVSTFEMLDVLREAAPDIEGLYRQASDRIQHLERETRHLCRSVLATVAIAHRPLRREELYALSDLPSNNAAAADNIIQKCNSFGISGLTTFSVDASAREFLYSDRVLFPEGLENEHRRVFLRSLGLMEGALCRNIYNLGNPGALAVDIRVPEPDPLAAARYACEYFIEHLVSSHYHGRDTRDNGALNSFLEFKYLYWIEALGLIRGMRTALSSWPKLVGFLQGKKGAKKLVEIVADAQRFLEYNGQAVMERPLQAYASAVVFVPSGSPTGELVGSEAPDWVTMASDEMREEQWSPWAQTLEPGAGGLDIVGPVAFSPDGAWLAAALQGDDGHGETKHEVHVWDAVTGNHVWTLQNAGGWMAFPHNSTLLGTAASGGDMTGVRFFDLAKGAWHRRVIGLLDVSAAAFSPDGVWLAAADGDYLGTWDWVRGDCPLRFRHGSSNAAGSIAYSADGTRLASAHRVEVRIWNARAGSQLRCISNVDVTLVAFSPASSAGGELISASNESLITWSVETGERISMLNVPSEHDHYSAVGLSIDGRYFAAAPEGTIITWEAATRRRLQTLEGYDRRVRSLVFSPDGRQLATIGAWGLRLYRATASTEGGLLRAARDHPDKISIMQVSSASGGGATMVSASASTMNIWDVAADGECGPPRKIKTAQGGILNVVLSPDGGQLVCLSSREDASVWDTRTGRRVQTIPDFGAAASFSPDAKRLAVLTVSGTLKVWDLAREEYVRIFEQPPSLEARAGEVGAGAVAFAPKDDFIATSLDRTIRLWKLGRRRCIQTLDGDDTTAKGLCFSSDNHYLAASYHGRIKIWDLAGRYCLQTVDTGGSRCANVTALHFDAGSFRLLTDVGLFFLEDTQWSPGWIRTGTWAGTENGAGQTTRRQGYGVDADSGWVMWNSQKMLWLPPAYRPDSMAVLLVELTAVTPSTIALGCRSGRVVVLRFPTQRPPSEVQE</sequence>
<protein>
    <submittedName>
        <fullName evidence="1">Uncharacterized protein</fullName>
    </submittedName>
</protein>
<organism evidence="1 2">
    <name type="scientific">Chaetomium tenue</name>
    <dbReference type="NCBI Taxonomy" id="1854479"/>
    <lineage>
        <taxon>Eukaryota</taxon>
        <taxon>Fungi</taxon>
        <taxon>Dikarya</taxon>
        <taxon>Ascomycota</taxon>
        <taxon>Pezizomycotina</taxon>
        <taxon>Sordariomycetes</taxon>
        <taxon>Sordariomycetidae</taxon>
        <taxon>Sordariales</taxon>
        <taxon>Chaetomiaceae</taxon>
        <taxon>Chaetomium</taxon>
    </lineage>
</organism>
<proteinExistence type="predicted"/>
<keyword evidence="2" id="KW-1185">Reference proteome</keyword>